<feature type="compositionally biased region" description="Pro residues" evidence="1">
    <location>
        <begin position="1"/>
        <end position="10"/>
    </location>
</feature>
<name>A0A4R3L5V0_9BURK</name>
<dbReference type="Proteomes" id="UP000315577">
    <property type="component" value="Unassembled WGS sequence"/>
</dbReference>
<reference evidence="3 5" key="1">
    <citation type="submission" date="2019-03" db="EMBL/GenBank/DDBJ databases">
        <title>Genomic Encyclopedia of Type Strains, Phase IV (KMG-IV): sequencing the most valuable type-strain genomes for metagenomic binning, comparative biology and taxonomic classification.</title>
        <authorList>
            <person name="Goeker M."/>
        </authorList>
    </citation>
    <scope>NUCLEOTIDE SEQUENCE [LARGE SCALE GENOMIC DNA]</scope>
    <source>
        <strain evidence="3 5">DSM 12034</strain>
    </source>
</reference>
<evidence type="ECO:0000259" key="2">
    <source>
        <dbReference type="Pfam" id="PF01593"/>
    </source>
</evidence>
<dbReference type="InterPro" id="IPR002937">
    <property type="entry name" value="Amino_oxidase"/>
</dbReference>
<keyword evidence="4" id="KW-0560">Oxidoreductase</keyword>
<dbReference type="Pfam" id="PF13450">
    <property type="entry name" value="NAD_binding_8"/>
    <property type="match status" value="1"/>
</dbReference>
<evidence type="ECO:0000313" key="4">
    <source>
        <dbReference type="EMBL" id="TSE19348.1"/>
    </source>
</evidence>
<dbReference type="RefSeq" id="WP_132963403.1">
    <property type="nucleotide sequence ID" value="NZ_DAIPFN010000037.1"/>
</dbReference>
<dbReference type="SUPFAM" id="SSF51905">
    <property type="entry name" value="FAD/NAD(P)-binding domain"/>
    <property type="match status" value="1"/>
</dbReference>
<dbReference type="GO" id="GO:0016491">
    <property type="term" value="F:oxidoreductase activity"/>
    <property type="evidence" value="ECO:0007669"/>
    <property type="project" value="UniProtKB-KW"/>
</dbReference>
<evidence type="ECO:0000313" key="5">
    <source>
        <dbReference type="Proteomes" id="UP000295536"/>
    </source>
</evidence>
<reference evidence="4 6" key="2">
    <citation type="submission" date="2019-07" db="EMBL/GenBank/DDBJ databases">
        <title>Tepidimonas ignava SPS-1037 draft genome.</title>
        <authorList>
            <person name="Da Costa M.S."/>
            <person name="Froufe H.J.C."/>
            <person name="Egas C."/>
            <person name="Albuquerque L."/>
        </authorList>
    </citation>
    <scope>NUCLEOTIDE SEQUENCE [LARGE SCALE GENOMIC DNA]</scope>
    <source>
        <strain evidence="4 6">SPS-1037</strain>
    </source>
</reference>
<protein>
    <submittedName>
        <fullName evidence="4">Renalase</fullName>
        <ecNumber evidence="4">1.6.3.5</ecNumber>
    </submittedName>
</protein>
<comment type="caution">
    <text evidence="3">The sequence shown here is derived from an EMBL/GenBank/DDBJ whole genome shotgun (WGS) entry which is preliminary data.</text>
</comment>
<evidence type="ECO:0000256" key="1">
    <source>
        <dbReference type="SAM" id="MobiDB-lite"/>
    </source>
</evidence>
<dbReference type="Gene3D" id="3.50.50.60">
    <property type="entry name" value="FAD/NAD(P)-binding domain"/>
    <property type="match status" value="1"/>
</dbReference>
<dbReference type="EMBL" id="VJNC01000017">
    <property type="protein sequence ID" value="TSE19348.1"/>
    <property type="molecule type" value="Genomic_DNA"/>
</dbReference>
<dbReference type="EMBL" id="SMAH01000016">
    <property type="protein sequence ID" value="TCS95201.1"/>
    <property type="molecule type" value="Genomic_DNA"/>
</dbReference>
<proteinExistence type="predicted"/>
<dbReference type="Proteomes" id="UP000295536">
    <property type="component" value="Unassembled WGS sequence"/>
</dbReference>
<dbReference type="OrthoDB" id="5792777at2"/>
<dbReference type="Pfam" id="PF01593">
    <property type="entry name" value="Amino_oxidase"/>
    <property type="match status" value="1"/>
</dbReference>
<dbReference type="Gene3D" id="3.90.660.10">
    <property type="match status" value="1"/>
</dbReference>
<feature type="domain" description="Amine oxidase" evidence="2">
    <location>
        <begin position="137"/>
        <end position="372"/>
    </location>
</feature>
<evidence type="ECO:0000313" key="3">
    <source>
        <dbReference type="EMBL" id="TCS95201.1"/>
    </source>
</evidence>
<accession>A0A4R3L5V0</accession>
<keyword evidence="6" id="KW-1185">Reference proteome</keyword>
<dbReference type="PRINTS" id="PR00419">
    <property type="entry name" value="ADXRDTASE"/>
</dbReference>
<evidence type="ECO:0000313" key="6">
    <source>
        <dbReference type="Proteomes" id="UP000315577"/>
    </source>
</evidence>
<dbReference type="InterPro" id="IPR036188">
    <property type="entry name" value="FAD/NAD-bd_sf"/>
</dbReference>
<gene>
    <name evidence="3" type="ORF">EDC36_11637</name>
    <name evidence="4" type="ORF">Tigna_02241</name>
</gene>
<dbReference type="EC" id="1.6.3.5" evidence="4"/>
<sequence length="377" mass="40819">MPRPTTPPPLAHVARPRRARAPLSAPAPQTPGAPRPVAVVGAGMAGITAARTLARAGWHVTLLDKGRQPGGRMATRTTEAGTFDHGAQFFTVRDARLHTALQATQAPVLAWHADFARVLDAGGQPLAQPAPPTETRWLPTPGMQALPGQWVHQLLTDHASARLHTRTRVQSLQHHAGQWWLRAQHDDDATTATLGPYDAVVLALPAPQAEALLQASALAPDWCARLQTEVHLAPCWTLLAAFADSNGPLGPTWDAARCQHPRVAWAARETSKPGRHGCERWVVQASPAWSAEHLDDDAERVAAKLLRGLADVAGLRAEPTLAVAHRWRYAQTQRPLGEPYLWDRAQRLGLCGDWCLGHRVEQAFVSGLELALAMLEG</sequence>
<organism evidence="3 5">
    <name type="scientific">Tepidimonas ignava</name>
    <dbReference type="NCBI Taxonomy" id="114249"/>
    <lineage>
        <taxon>Bacteria</taxon>
        <taxon>Pseudomonadati</taxon>
        <taxon>Pseudomonadota</taxon>
        <taxon>Betaproteobacteria</taxon>
        <taxon>Burkholderiales</taxon>
        <taxon>Tepidimonas</taxon>
    </lineage>
</organism>
<dbReference type="PANTHER" id="PTHR16128:SF5">
    <property type="entry name" value="FAD_NAD(P)-BINDING OXIDOREDUCTASE FAMILY PROTEIN"/>
    <property type="match status" value="1"/>
</dbReference>
<dbReference type="PANTHER" id="PTHR16128">
    <property type="entry name" value="FAD/NAD(P)-BINDING OXIDOREDUCTASE FAMILY PROTEIN"/>
    <property type="match status" value="1"/>
</dbReference>
<dbReference type="AlphaFoldDB" id="A0A4R3L5V0"/>
<feature type="region of interest" description="Disordered" evidence="1">
    <location>
        <begin position="1"/>
        <end position="34"/>
    </location>
</feature>